<evidence type="ECO:0000313" key="2">
    <source>
        <dbReference type="Proteomes" id="UP001519344"/>
    </source>
</evidence>
<dbReference type="EMBL" id="JAGGKV010000038">
    <property type="protein sequence ID" value="MBP1967631.1"/>
    <property type="molecule type" value="Genomic_DNA"/>
</dbReference>
<accession>A0ABS4IAX7</accession>
<dbReference type="RefSeq" id="WP_167062873.1">
    <property type="nucleotide sequence ID" value="NZ_JAAOZR010000025.1"/>
</dbReference>
<protein>
    <submittedName>
        <fullName evidence="1">Nucleic-acid-binding Zn-ribbon protein</fullName>
    </submittedName>
</protein>
<gene>
    <name evidence="1" type="ORF">J2Z65_006903</name>
</gene>
<organism evidence="1 2">
    <name type="scientific">Paenibacillus aceris</name>
    <dbReference type="NCBI Taxonomy" id="869555"/>
    <lineage>
        <taxon>Bacteria</taxon>
        <taxon>Bacillati</taxon>
        <taxon>Bacillota</taxon>
        <taxon>Bacilli</taxon>
        <taxon>Bacillales</taxon>
        <taxon>Paenibacillaceae</taxon>
        <taxon>Paenibacillus</taxon>
    </lineage>
</organism>
<keyword evidence="2" id="KW-1185">Reference proteome</keyword>
<reference evidence="1 2" key="1">
    <citation type="submission" date="2021-03" db="EMBL/GenBank/DDBJ databases">
        <title>Genomic Encyclopedia of Type Strains, Phase IV (KMG-IV): sequencing the most valuable type-strain genomes for metagenomic binning, comparative biology and taxonomic classification.</title>
        <authorList>
            <person name="Goeker M."/>
        </authorList>
    </citation>
    <scope>NUCLEOTIDE SEQUENCE [LARGE SCALE GENOMIC DNA]</scope>
    <source>
        <strain evidence="1 2">DSM 24950</strain>
    </source>
</reference>
<name>A0ABS4IAX7_9BACL</name>
<comment type="caution">
    <text evidence="1">The sequence shown here is derived from an EMBL/GenBank/DDBJ whole genome shotgun (WGS) entry which is preliminary data.</text>
</comment>
<dbReference type="Proteomes" id="UP001519344">
    <property type="component" value="Unassembled WGS sequence"/>
</dbReference>
<sequence>MKLNTFSTKLILNTDIPNKSFYDFVIDGKSLLDLLKKHEYIPCIGPGTNNYKQELIEELTLKKLSKLGGNRYPLFICADCGDLNCGFVSAIIEEEHNMIVWRDFKKGDPMKLTHVGPYYFEKNNYMKNILNTL</sequence>
<evidence type="ECO:0000313" key="1">
    <source>
        <dbReference type="EMBL" id="MBP1967631.1"/>
    </source>
</evidence>
<proteinExistence type="predicted"/>